<dbReference type="InterPro" id="IPR000111">
    <property type="entry name" value="Glyco_hydro_27/36_CS"/>
</dbReference>
<keyword evidence="4 9" id="KW-0732">Signal</keyword>
<dbReference type="PANTHER" id="PTHR11452">
    <property type="entry name" value="ALPHA-GALACTOSIDASE/ALPHA-N-ACETYLGALACTOSAMINIDASE"/>
    <property type="match status" value="1"/>
</dbReference>
<evidence type="ECO:0000256" key="1">
    <source>
        <dbReference type="ARBA" id="ARBA00001255"/>
    </source>
</evidence>
<dbReference type="SUPFAM" id="SSF51445">
    <property type="entry name" value="(Trans)glycosidases"/>
    <property type="match status" value="1"/>
</dbReference>
<dbReference type="RefSeq" id="WP_159795487.1">
    <property type="nucleotide sequence ID" value="NZ_WTYM01000045.1"/>
</dbReference>
<dbReference type="Gene3D" id="2.60.40.1180">
    <property type="entry name" value="Golgi alpha-mannosidase II"/>
    <property type="match status" value="1"/>
</dbReference>
<dbReference type="Pfam" id="PF17801">
    <property type="entry name" value="Melibiase_C"/>
    <property type="match status" value="1"/>
</dbReference>
<protein>
    <recommendedName>
        <fullName evidence="3 8">Alpha-galactosidase</fullName>
        <ecNumber evidence="3 8">3.2.1.22</ecNumber>
    </recommendedName>
    <alternativeName>
        <fullName evidence="8">Melibiase</fullName>
    </alternativeName>
</protein>
<keyword evidence="6 8" id="KW-1015">Disulfide bond</keyword>
<evidence type="ECO:0000256" key="8">
    <source>
        <dbReference type="RuleBase" id="RU361168"/>
    </source>
</evidence>
<keyword evidence="7 8" id="KW-0326">Glycosidase</keyword>
<accession>A0A6I4SXI5</accession>
<dbReference type="PROSITE" id="PS00512">
    <property type="entry name" value="ALPHA_GALACTOSIDASE"/>
    <property type="match status" value="1"/>
</dbReference>
<reference evidence="11 12" key="1">
    <citation type="submission" date="2019-12" db="EMBL/GenBank/DDBJ databases">
        <title>Genomic-based taxomic classification of the family Erythrobacteraceae.</title>
        <authorList>
            <person name="Xu L."/>
        </authorList>
    </citation>
    <scope>NUCLEOTIDE SEQUENCE [LARGE SCALE GENOMIC DNA]</scope>
    <source>
        <strain evidence="11 12">MCCC 1K01500</strain>
    </source>
</reference>
<gene>
    <name evidence="11" type="ORF">GRI89_11475</name>
</gene>
<comment type="caution">
    <text evidence="11">The sequence shown here is derived from an EMBL/GenBank/DDBJ whole genome shotgun (WGS) entry which is preliminary data.</text>
</comment>
<dbReference type="GO" id="GO:0004557">
    <property type="term" value="F:alpha-galactosidase activity"/>
    <property type="evidence" value="ECO:0007669"/>
    <property type="project" value="UniProtKB-EC"/>
</dbReference>
<dbReference type="InterPro" id="IPR013785">
    <property type="entry name" value="Aldolase_TIM"/>
</dbReference>
<dbReference type="GO" id="GO:0016052">
    <property type="term" value="P:carbohydrate catabolic process"/>
    <property type="evidence" value="ECO:0007669"/>
    <property type="project" value="UniProtKB-ARBA"/>
</dbReference>
<evidence type="ECO:0000256" key="6">
    <source>
        <dbReference type="ARBA" id="ARBA00023157"/>
    </source>
</evidence>
<dbReference type="EC" id="3.2.1.22" evidence="3 8"/>
<evidence type="ECO:0000256" key="3">
    <source>
        <dbReference type="ARBA" id="ARBA00012755"/>
    </source>
</evidence>
<dbReference type="Pfam" id="PF16499">
    <property type="entry name" value="Melibiase_2"/>
    <property type="match status" value="1"/>
</dbReference>
<evidence type="ECO:0000313" key="11">
    <source>
        <dbReference type="EMBL" id="MXO60158.1"/>
    </source>
</evidence>
<evidence type="ECO:0000259" key="10">
    <source>
        <dbReference type="Pfam" id="PF17801"/>
    </source>
</evidence>
<evidence type="ECO:0000256" key="4">
    <source>
        <dbReference type="ARBA" id="ARBA00022729"/>
    </source>
</evidence>
<evidence type="ECO:0000256" key="2">
    <source>
        <dbReference type="ARBA" id="ARBA00009743"/>
    </source>
</evidence>
<proteinExistence type="inferred from homology"/>
<dbReference type="InterPro" id="IPR013780">
    <property type="entry name" value="Glyco_hydro_b"/>
</dbReference>
<dbReference type="InterPro" id="IPR017853">
    <property type="entry name" value="GH"/>
</dbReference>
<evidence type="ECO:0000313" key="12">
    <source>
        <dbReference type="Proteomes" id="UP000433652"/>
    </source>
</evidence>
<dbReference type="InterPro" id="IPR041233">
    <property type="entry name" value="Melibiase_C"/>
</dbReference>
<comment type="catalytic activity">
    <reaction evidence="1 8">
        <text>Hydrolysis of terminal, non-reducing alpha-D-galactose residues in alpha-D-galactosides, including galactose oligosaccharides, galactomannans and galactolipids.</text>
        <dbReference type="EC" id="3.2.1.22"/>
    </reaction>
</comment>
<dbReference type="PANTHER" id="PTHR11452:SF75">
    <property type="entry name" value="ALPHA-GALACTOSIDASE MEL1"/>
    <property type="match status" value="1"/>
</dbReference>
<dbReference type="InterPro" id="IPR002241">
    <property type="entry name" value="Glyco_hydro_27"/>
</dbReference>
<feature type="chain" id="PRO_5026357164" description="Alpha-galactosidase" evidence="9">
    <location>
        <begin position="22"/>
        <end position="408"/>
    </location>
</feature>
<name>A0A6I4SXI5_9SPHN</name>
<feature type="signal peptide" evidence="9">
    <location>
        <begin position="1"/>
        <end position="21"/>
    </location>
</feature>
<comment type="similarity">
    <text evidence="2 8">Belongs to the glycosyl hydrolase 27 family.</text>
</comment>
<evidence type="ECO:0000256" key="5">
    <source>
        <dbReference type="ARBA" id="ARBA00022801"/>
    </source>
</evidence>
<dbReference type="CDD" id="cd14792">
    <property type="entry name" value="GH27"/>
    <property type="match status" value="1"/>
</dbReference>
<organism evidence="11 12">
    <name type="scientific">Croceibacterium salegens</name>
    <dbReference type="NCBI Taxonomy" id="1737568"/>
    <lineage>
        <taxon>Bacteria</taxon>
        <taxon>Pseudomonadati</taxon>
        <taxon>Pseudomonadota</taxon>
        <taxon>Alphaproteobacteria</taxon>
        <taxon>Sphingomonadales</taxon>
        <taxon>Erythrobacteraceae</taxon>
        <taxon>Croceibacterium</taxon>
    </lineage>
</organism>
<feature type="domain" description="Alpha galactosidase C-terminal" evidence="10">
    <location>
        <begin position="320"/>
        <end position="404"/>
    </location>
</feature>
<dbReference type="OrthoDB" id="9807519at2"/>
<dbReference type="AlphaFoldDB" id="A0A6I4SXI5"/>
<dbReference type="Gene3D" id="3.20.20.70">
    <property type="entry name" value="Aldolase class I"/>
    <property type="match status" value="1"/>
</dbReference>
<evidence type="ECO:0000256" key="7">
    <source>
        <dbReference type="ARBA" id="ARBA00023295"/>
    </source>
</evidence>
<dbReference type="PRINTS" id="PR00740">
    <property type="entry name" value="GLHYDRLASE27"/>
</dbReference>
<keyword evidence="12" id="KW-1185">Reference proteome</keyword>
<dbReference type="FunFam" id="3.20.20.70:FF:000202">
    <property type="entry name" value="Alpha-galactosidase"/>
    <property type="match status" value="1"/>
</dbReference>
<sequence>MRLLALLLCALAGLLAEPAAAQKAPDLALTPPMGWNSWNHYGCNIDETLIKRTADAIVSNGLRDAGYVYVTLDDCWHGARDAHGDIQPDPQRFPSGLKALGDYLHQRGLKFGIYSDAGEKTCGGKPGSQGHEFQDAAQYARWGVDYVKYDWCNTGEGEAKRNPLEAYATMSKAIAASGRPMILSICEWGENKPWLWGKQYGHLWRTTGDITNCWDCELGHGNWLSHGILPILDMQVPLRAYSGPGGWNDPDMMEVGNLPLLAENRSHFAMWAMLSAPLIMGTDVPDMKPEIAAILTNPRIVAIDQDPLGIPALRWRATPATEVWAKPMAGERWAIAVLNRSDEPREVAIDWTHGELRDDAKGRDPAFATRTYALTDAWTGASAGTTVNTKLVTVGPHDTAVFTLTPNK</sequence>
<evidence type="ECO:0000256" key="9">
    <source>
        <dbReference type="SAM" id="SignalP"/>
    </source>
</evidence>
<dbReference type="EMBL" id="WTYM01000045">
    <property type="protein sequence ID" value="MXO60158.1"/>
    <property type="molecule type" value="Genomic_DNA"/>
</dbReference>
<keyword evidence="5 8" id="KW-0378">Hydrolase</keyword>
<dbReference type="Proteomes" id="UP000433652">
    <property type="component" value="Unassembled WGS sequence"/>
</dbReference>
<dbReference type="SUPFAM" id="SSF51011">
    <property type="entry name" value="Glycosyl hydrolase domain"/>
    <property type="match status" value="1"/>
</dbReference>